<protein>
    <submittedName>
        <fullName evidence="2">Uncharacterized protein</fullName>
    </submittedName>
</protein>
<evidence type="ECO:0000313" key="3">
    <source>
        <dbReference type="Proteomes" id="UP000077202"/>
    </source>
</evidence>
<feature type="region of interest" description="Disordered" evidence="1">
    <location>
        <begin position="77"/>
        <end position="101"/>
    </location>
</feature>
<organism evidence="2 3">
    <name type="scientific">Marchantia polymorpha subsp. ruderalis</name>
    <dbReference type="NCBI Taxonomy" id="1480154"/>
    <lineage>
        <taxon>Eukaryota</taxon>
        <taxon>Viridiplantae</taxon>
        <taxon>Streptophyta</taxon>
        <taxon>Embryophyta</taxon>
        <taxon>Marchantiophyta</taxon>
        <taxon>Marchantiopsida</taxon>
        <taxon>Marchantiidae</taxon>
        <taxon>Marchantiales</taxon>
        <taxon>Marchantiaceae</taxon>
        <taxon>Marchantia</taxon>
    </lineage>
</organism>
<name>A0A176VLK5_MARPO</name>
<evidence type="ECO:0000256" key="1">
    <source>
        <dbReference type="SAM" id="MobiDB-lite"/>
    </source>
</evidence>
<keyword evidence="3" id="KW-1185">Reference proteome</keyword>
<feature type="compositionally biased region" description="Basic and acidic residues" evidence="1">
    <location>
        <begin position="90"/>
        <end position="101"/>
    </location>
</feature>
<dbReference type="Proteomes" id="UP000077202">
    <property type="component" value="Unassembled WGS sequence"/>
</dbReference>
<dbReference type="EMBL" id="LVLJ01003476">
    <property type="protein sequence ID" value="OAE21283.1"/>
    <property type="molecule type" value="Genomic_DNA"/>
</dbReference>
<comment type="caution">
    <text evidence="2">The sequence shown here is derived from an EMBL/GenBank/DDBJ whole genome shotgun (WGS) entry which is preliminary data.</text>
</comment>
<accession>A0A176VLK5</accession>
<proteinExistence type="predicted"/>
<gene>
    <name evidence="2" type="ORF">AXG93_868s1210</name>
</gene>
<evidence type="ECO:0000313" key="2">
    <source>
        <dbReference type="EMBL" id="OAE21283.1"/>
    </source>
</evidence>
<dbReference type="AlphaFoldDB" id="A0A176VLK5"/>
<reference evidence="2" key="1">
    <citation type="submission" date="2016-03" db="EMBL/GenBank/DDBJ databases">
        <title>Mechanisms controlling the formation of the plant cell surface in tip-growing cells are functionally conserved among land plants.</title>
        <authorList>
            <person name="Honkanen S."/>
            <person name="Jones V.A."/>
            <person name="Morieri G."/>
            <person name="Champion C."/>
            <person name="Hetherington A.J."/>
            <person name="Kelly S."/>
            <person name="Saint-Marcoux D."/>
            <person name="Proust H."/>
            <person name="Prescott H."/>
            <person name="Dolan L."/>
        </authorList>
    </citation>
    <scope>NUCLEOTIDE SEQUENCE [LARGE SCALE GENOMIC DNA]</scope>
    <source>
        <tissue evidence="2">Whole gametophyte</tissue>
    </source>
</reference>
<sequence>MTANGVLRWNEKECVCGSNANSAAFANNLHVNMAGRICGACGDKKADPLGSHSLEYYTPKYREIADYKEGLEGNKVFSDEDNIAPTPHSAKADKSEDKVEERLAKKLKKLQQVTTSKMMDQRA</sequence>